<evidence type="ECO:0000259" key="1">
    <source>
        <dbReference type="Pfam" id="PF05685"/>
    </source>
</evidence>
<protein>
    <submittedName>
        <fullName evidence="2">Uma2 family endonuclease</fullName>
    </submittedName>
</protein>
<feature type="domain" description="Putative restriction endonuclease" evidence="1">
    <location>
        <begin position="11"/>
        <end position="179"/>
    </location>
</feature>
<dbReference type="CDD" id="cd06260">
    <property type="entry name" value="DUF820-like"/>
    <property type="match status" value="1"/>
</dbReference>
<name>A0A6M0RNG8_9CYAN</name>
<organism evidence="2 3">
    <name type="scientific">Adonisia turfae CCMR0081</name>
    <dbReference type="NCBI Taxonomy" id="2292702"/>
    <lineage>
        <taxon>Bacteria</taxon>
        <taxon>Bacillati</taxon>
        <taxon>Cyanobacteriota</taxon>
        <taxon>Adonisia</taxon>
        <taxon>Adonisia turfae</taxon>
    </lineage>
</organism>
<keyword evidence="2" id="KW-0255">Endonuclease</keyword>
<comment type="caution">
    <text evidence="2">The sequence shown here is derived from an EMBL/GenBank/DDBJ whole genome shotgun (WGS) entry which is preliminary data.</text>
</comment>
<keyword evidence="2" id="KW-0540">Nuclease</keyword>
<proteinExistence type="predicted"/>
<dbReference type="InterPro" id="IPR011335">
    <property type="entry name" value="Restrct_endonuc-II-like"/>
</dbReference>
<dbReference type="Pfam" id="PF05685">
    <property type="entry name" value="Uma2"/>
    <property type="match status" value="1"/>
</dbReference>
<dbReference type="Gene3D" id="3.90.1570.10">
    <property type="entry name" value="tt1808, chain A"/>
    <property type="match status" value="1"/>
</dbReference>
<dbReference type="Proteomes" id="UP000481033">
    <property type="component" value="Unassembled WGS sequence"/>
</dbReference>
<dbReference type="PANTHER" id="PTHR34107:SF2">
    <property type="entry name" value="SLL0888 PROTEIN"/>
    <property type="match status" value="1"/>
</dbReference>
<evidence type="ECO:0000313" key="2">
    <source>
        <dbReference type="EMBL" id="NEZ57430.1"/>
    </source>
</evidence>
<dbReference type="RefSeq" id="WP_163699517.1">
    <property type="nucleotide sequence ID" value="NZ_QXHD01000004.1"/>
</dbReference>
<keyword evidence="2" id="KW-0378">Hydrolase</keyword>
<dbReference type="AlphaFoldDB" id="A0A6M0RNG8"/>
<keyword evidence="3" id="KW-1185">Reference proteome</keyword>
<dbReference type="PANTHER" id="PTHR34107">
    <property type="entry name" value="SLL0198 PROTEIN-RELATED"/>
    <property type="match status" value="1"/>
</dbReference>
<dbReference type="SUPFAM" id="SSF52980">
    <property type="entry name" value="Restriction endonuclease-like"/>
    <property type="match status" value="1"/>
</dbReference>
<dbReference type="GO" id="GO:0004519">
    <property type="term" value="F:endonuclease activity"/>
    <property type="evidence" value="ECO:0007669"/>
    <property type="project" value="UniProtKB-KW"/>
</dbReference>
<sequence length="195" mass="21911">MTIATNKTLTLEEYLTYDDGTGARYELVNGVLVEMPTESPINKTIVMFLVSYFLRLGIPYYRLAVGHQLEVTSEKASAREPDLVVHSEESAAAILRDGKLLRLGMPIPDLVVEVVSSSDTDLKSRERDYVEKRQEYSELKVPEYWIIDPVAEVVCVLTLVDGDYQECKFESDQVLLSSQFTVVDLTANQVLRAGL</sequence>
<gene>
    <name evidence="2" type="ORF">DXZ20_17465</name>
</gene>
<dbReference type="EMBL" id="QXHD01000004">
    <property type="protein sequence ID" value="NEZ57430.1"/>
    <property type="molecule type" value="Genomic_DNA"/>
</dbReference>
<dbReference type="InterPro" id="IPR012296">
    <property type="entry name" value="Nuclease_put_TT1808"/>
</dbReference>
<reference evidence="2 3" key="1">
    <citation type="journal article" date="2020" name="Microb. Ecol.">
        <title>Ecogenomics of the Marine Benthic Filamentous Cyanobacterium Adonisia.</title>
        <authorList>
            <person name="Walter J.M."/>
            <person name="Coutinho F.H."/>
            <person name="Leomil L."/>
            <person name="Hargreaves P.I."/>
            <person name="Campeao M.E."/>
            <person name="Vieira V.V."/>
            <person name="Silva B.S."/>
            <person name="Fistarol G.O."/>
            <person name="Salomon P.S."/>
            <person name="Sawabe T."/>
            <person name="Mino S."/>
            <person name="Hosokawa M."/>
            <person name="Miyashita H."/>
            <person name="Maruyama F."/>
            <person name="van Verk M.C."/>
            <person name="Dutilh B.E."/>
            <person name="Thompson C.C."/>
            <person name="Thompson F.L."/>
        </authorList>
    </citation>
    <scope>NUCLEOTIDE SEQUENCE [LARGE SCALE GENOMIC DNA]</scope>
    <source>
        <strain evidence="2 3">CCMR0081</strain>
    </source>
</reference>
<evidence type="ECO:0000313" key="3">
    <source>
        <dbReference type="Proteomes" id="UP000481033"/>
    </source>
</evidence>
<accession>A0A6M0RNG8</accession>
<dbReference type="InterPro" id="IPR008538">
    <property type="entry name" value="Uma2"/>
</dbReference>